<dbReference type="RefSeq" id="WP_259552560.1">
    <property type="nucleotide sequence ID" value="NZ_BAABHW010000005.1"/>
</dbReference>
<name>A0ABP9LIN6_9RHOB</name>
<evidence type="ECO:0000256" key="1">
    <source>
        <dbReference type="SAM" id="Phobius"/>
    </source>
</evidence>
<organism evidence="2 3">
    <name type="scientific">[Roseibacterium] beibuensis</name>
    <dbReference type="NCBI Taxonomy" id="1193142"/>
    <lineage>
        <taxon>Bacteria</taxon>
        <taxon>Pseudomonadati</taxon>
        <taxon>Pseudomonadota</taxon>
        <taxon>Alphaproteobacteria</taxon>
        <taxon>Rhodobacterales</taxon>
        <taxon>Roseobacteraceae</taxon>
        <taxon>Roseicyclus</taxon>
    </lineage>
</organism>
<evidence type="ECO:0000313" key="3">
    <source>
        <dbReference type="Proteomes" id="UP001499910"/>
    </source>
</evidence>
<accession>A0ABP9LIN6</accession>
<keyword evidence="1" id="KW-0812">Transmembrane</keyword>
<keyword evidence="3" id="KW-1185">Reference proteome</keyword>
<feature type="transmembrane region" description="Helical" evidence="1">
    <location>
        <begin position="120"/>
        <end position="142"/>
    </location>
</feature>
<comment type="caution">
    <text evidence="2">The sequence shown here is derived from an EMBL/GenBank/DDBJ whole genome shotgun (WGS) entry which is preliminary data.</text>
</comment>
<sequence>MEPDIDAMREAGFAPLDFSPALWIAVLAAGVLIRALPLWLVIGGLLKARRFPEDRRRHVTQAVAAGLVLLLFLIEGFAIGLVPERLRTSGTWSFIWIFAVVWSLLTWAQSARASRLRPRWVEGIALALAVLGAVSLGAVLVLPG</sequence>
<proteinExistence type="predicted"/>
<feature type="transmembrane region" description="Helical" evidence="1">
    <location>
        <begin position="89"/>
        <end position="108"/>
    </location>
</feature>
<reference evidence="3" key="1">
    <citation type="journal article" date="2019" name="Int. J. Syst. Evol. Microbiol.">
        <title>The Global Catalogue of Microorganisms (GCM) 10K type strain sequencing project: providing services to taxonomists for standard genome sequencing and annotation.</title>
        <authorList>
            <consortium name="The Broad Institute Genomics Platform"/>
            <consortium name="The Broad Institute Genome Sequencing Center for Infectious Disease"/>
            <person name="Wu L."/>
            <person name="Ma J."/>
        </authorList>
    </citation>
    <scope>NUCLEOTIDE SEQUENCE [LARGE SCALE GENOMIC DNA]</scope>
    <source>
        <strain evidence="3">JCM 18015</strain>
    </source>
</reference>
<feature type="transmembrane region" description="Helical" evidence="1">
    <location>
        <begin position="62"/>
        <end position="83"/>
    </location>
</feature>
<evidence type="ECO:0000313" key="2">
    <source>
        <dbReference type="EMBL" id="GAA5079019.1"/>
    </source>
</evidence>
<gene>
    <name evidence="2" type="ORF">GCM10023209_30760</name>
</gene>
<feature type="transmembrane region" description="Helical" evidence="1">
    <location>
        <begin position="20"/>
        <end position="42"/>
    </location>
</feature>
<keyword evidence="1" id="KW-1133">Transmembrane helix</keyword>
<protein>
    <submittedName>
        <fullName evidence="2">Uncharacterized protein</fullName>
    </submittedName>
</protein>
<keyword evidence="1" id="KW-0472">Membrane</keyword>
<dbReference type="EMBL" id="BAABHW010000005">
    <property type="protein sequence ID" value="GAA5079019.1"/>
    <property type="molecule type" value="Genomic_DNA"/>
</dbReference>
<dbReference type="Proteomes" id="UP001499910">
    <property type="component" value="Unassembled WGS sequence"/>
</dbReference>